<accession>A0AAV3EXA1</accession>
<dbReference type="Proteomes" id="UP000004521">
    <property type="component" value="Chromosome I"/>
</dbReference>
<dbReference type="GO" id="GO:0000030">
    <property type="term" value="F:mannosyltransferase activity"/>
    <property type="evidence" value="ECO:0007669"/>
    <property type="project" value="TreeGrafter"/>
</dbReference>
<dbReference type="AlphaFoldDB" id="A0AAV3EXA1"/>
<dbReference type="GO" id="GO:0016020">
    <property type="term" value="C:membrane"/>
    <property type="evidence" value="ECO:0007669"/>
    <property type="project" value="GOC"/>
</dbReference>
<dbReference type="InterPro" id="IPR029044">
    <property type="entry name" value="Nucleotide-diphossugar_trans"/>
</dbReference>
<dbReference type="Pfam" id="PF05704">
    <property type="entry name" value="Caps_synth"/>
    <property type="match status" value="1"/>
</dbReference>
<dbReference type="PANTHER" id="PTHR32385">
    <property type="entry name" value="MANNOSYL PHOSPHORYLINOSITOL CERAMIDE SYNTHASE"/>
    <property type="match status" value="1"/>
</dbReference>
<dbReference type="GO" id="GO:0051999">
    <property type="term" value="P:mannosyl-inositol phosphorylceramide biosynthetic process"/>
    <property type="evidence" value="ECO:0007669"/>
    <property type="project" value="TreeGrafter"/>
</dbReference>
<sequence>MLTHIIKSRMFEKDFFWLRKRIPFLSCRYNEFYNINIKTHSEILSDSKQTELRAAKNTLEILKSACRHTQNSSDKTIPKKLWLYWNSPLETAPEVVNVSIESWKKLNPNYDVTLLNDDNINNVLGFDFNAVFKLSTVNLGLAMKADILRLYLLSTYGGVWADTTTFCLQPLDTWINTKTEKSGFFTFRHKNNKTRPVEAWFIAASKNSTVIKYTLNLFLEHLFKPREHSLMLSNRIKLIGKRDDENERFFSNIVNEAEKKGFMPYFSVGYFFNEALNQENTKDIWKILTHSSNQCVVNNDLFDNFKAAYVSKQTYKKDYQNSPLFQERVRYMKKLLSV</sequence>
<reference evidence="1 2" key="1">
    <citation type="journal article" date="2012" name="J. Bacteriol.">
        <title>Draft Genome Sequence of Vibrio fischeri SR5, a Strain Isolated from the Light Organ of the Mediterranean Squid Sepiola robusta.</title>
        <authorList>
            <person name="Gyllborg M.C."/>
            <person name="Sahl J.W."/>
            <person name="Cronin D.C.III."/>
            <person name="Rasko D.A."/>
            <person name="Mandel M.J."/>
        </authorList>
    </citation>
    <scope>NUCLEOTIDE SEQUENCE [LARGE SCALE GENOMIC DNA]</scope>
    <source>
        <strain evidence="1 2">SR5</strain>
    </source>
</reference>
<protein>
    <submittedName>
        <fullName evidence="1">Capsular polysaccharide synthesis</fullName>
    </submittedName>
</protein>
<organism evidence="1 2">
    <name type="scientific">Aliivibrio fischeri SR5</name>
    <dbReference type="NCBI Taxonomy" id="1088719"/>
    <lineage>
        <taxon>Bacteria</taxon>
        <taxon>Pseudomonadati</taxon>
        <taxon>Pseudomonadota</taxon>
        <taxon>Gammaproteobacteria</taxon>
        <taxon>Vibrionales</taxon>
        <taxon>Vibrionaceae</taxon>
        <taxon>Aliivibrio</taxon>
    </lineage>
</organism>
<dbReference type="InterPro" id="IPR051706">
    <property type="entry name" value="Glycosyltransferase_domain"/>
</dbReference>
<gene>
    <name evidence="1" type="ORF">VFSR5_0139</name>
</gene>
<name>A0AAV3EXA1_ALIFS</name>
<dbReference type="PANTHER" id="PTHR32385:SF15">
    <property type="entry name" value="INOSITOL PHOSPHOCERAMIDE MANNOSYLTRANSFERASE 1"/>
    <property type="match status" value="1"/>
</dbReference>
<dbReference type="SUPFAM" id="SSF53448">
    <property type="entry name" value="Nucleotide-diphospho-sugar transferases"/>
    <property type="match status" value="1"/>
</dbReference>
<evidence type="ECO:0000313" key="2">
    <source>
        <dbReference type="Proteomes" id="UP000004521"/>
    </source>
</evidence>
<comment type="caution">
    <text evidence="1">The sequence shown here is derived from an EMBL/GenBank/DDBJ whole genome shotgun (WGS) entry which is preliminary data.</text>
</comment>
<evidence type="ECO:0000313" key="1">
    <source>
        <dbReference type="EMBL" id="EHN71515.1"/>
    </source>
</evidence>
<dbReference type="Gene3D" id="3.90.550.20">
    <property type="match status" value="1"/>
</dbReference>
<proteinExistence type="predicted"/>
<dbReference type="InterPro" id="IPR008441">
    <property type="entry name" value="AfumC-like_glycosyl_Trfase"/>
</dbReference>
<dbReference type="EMBL" id="AHIH01000001">
    <property type="protein sequence ID" value="EHN71515.1"/>
    <property type="molecule type" value="Genomic_DNA"/>
</dbReference>